<dbReference type="PANTHER" id="PTHR45712">
    <property type="entry name" value="AGAP008170-PA"/>
    <property type="match status" value="1"/>
</dbReference>
<keyword evidence="3" id="KW-0677">Repeat</keyword>
<dbReference type="Pfam" id="PF13855">
    <property type="entry name" value="LRR_8"/>
    <property type="match status" value="1"/>
</dbReference>
<keyword evidence="4" id="KW-0325">Glycoprotein</keyword>
<sequence>MKVLTLLLVFFTGSGFPNSFNLSTRLLLPIFSTSVKPFLDTISCKLVTPGYDFWFSLSLSACLNLQAGASLTEEAGLRTDGNGLQDVSPFVEENGSENMKKPEEELMMHRSDKGLSLKTVSEKNSSKQMIQDQVTLASKMEDVLEEHLGRSEEDSKFNKNTPTAKMVHFTPKSSTVLLSGKPTIVTQMENNAIFMVGYNKVSPPQPQGTKPSPRLKRLPTTAPSTSPTETSRISRNEEPSKDKRRRKDSKTQKPQEGKNKIPPPTLFPHFMDDYCPPMCACYGRVVQCSNKGVEDFPYGIPYNAHYILLMNNHISSIQLDLLSEYSSMKFLSLRKKSGIPVLKRPLSGQESTSKSYDWTTISWRRCLRRPGHTTTAWGIDLDLFLLETTLSNLTEGFFNGISQMLVLDLSANRLKSKGLLRDSLINATHLESLNLEGNKLKEVPRNLPNSLKTLNLEGNLISSIKKASFRNLDNLEHLGLARNEIFKVSAGAFKALHRLDLCHNKLHQVPRRLPEGLHSVALAYNKIDLTLSRLVQVRLEHNMGKLDVRAFRCLRGTQVVHFH</sequence>
<dbReference type="InterPro" id="IPR000372">
    <property type="entry name" value="LRRNT"/>
</dbReference>
<evidence type="ECO:0000256" key="6">
    <source>
        <dbReference type="SAM" id="SignalP"/>
    </source>
</evidence>
<accession>A0A3B3YM88</accession>
<dbReference type="Proteomes" id="UP000261480">
    <property type="component" value="Unplaced"/>
</dbReference>
<dbReference type="SMART" id="SM00013">
    <property type="entry name" value="LRRNT"/>
    <property type="match status" value="1"/>
</dbReference>
<feature type="compositionally biased region" description="Basic and acidic residues" evidence="5">
    <location>
        <begin position="232"/>
        <end position="241"/>
    </location>
</feature>
<dbReference type="PROSITE" id="PS51450">
    <property type="entry name" value="LRR"/>
    <property type="match status" value="1"/>
</dbReference>
<dbReference type="SMART" id="SM00369">
    <property type="entry name" value="LRR_TYP"/>
    <property type="match status" value="4"/>
</dbReference>
<reference evidence="8" key="2">
    <citation type="submission" date="2025-09" db="UniProtKB">
        <authorList>
            <consortium name="Ensembl"/>
        </authorList>
    </citation>
    <scope>IDENTIFICATION</scope>
</reference>
<proteinExistence type="predicted"/>
<organism evidence="8 9">
    <name type="scientific">Poecilia mexicana</name>
    <dbReference type="NCBI Taxonomy" id="48701"/>
    <lineage>
        <taxon>Eukaryota</taxon>
        <taxon>Metazoa</taxon>
        <taxon>Chordata</taxon>
        <taxon>Craniata</taxon>
        <taxon>Vertebrata</taxon>
        <taxon>Euteleostomi</taxon>
        <taxon>Actinopterygii</taxon>
        <taxon>Neopterygii</taxon>
        <taxon>Teleostei</taxon>
        <taxon>Neoteleostei</taxon>
        <taxon>Acanthomorphata</taxon>
        <taxon>Ovalentaria</taxon>
        <taxon>Atherinomorphae</taxon>
        <taxon>Cyprinodontiformes</taxon>
        <taxon>Poeciliidae</taxon>
        <taxon>Poeciliinae</taxon>
        <taxon>Poecilia</taxon>
    </lineage>
</organism>
<name>A0A3B3YM88_9TELE</name>
<dbReference type="Gene3D" id="3.80.10.10">
    <property type="entry name" value="Ribonuclease Inhibitor"/>
    <property type="match status" value="2"/>
</dbReference>
<evidence type="ECO:0000256" key="4">
    <source>
        <dbReference type="ARBA" id="ARBA00023180"/>
    </source>
</evidence>
<feature type="compositionally biased region" description="Low complexity" evidence="5">
    <location>
        <begin position="219"/>
        <end position="231"/>
    </location>
</feature>
<keyword evidence="2 6" id="KW-0732">Signal</keyword>
<evidence type="ECO:0000259" key="7">
    <source>
        <dbReference type="SMART" id="SM00013"/>
    </source>
</evidence>
<dbReference type="InterPro" id="IPR001611">
    <property type="entry name" value="Leu-rich_rpt"/>
</dbReference>
<evidence type="ECO:0000256" key="1">
    <source>
        <dbReference type="ARBA" id="ARBA00022614"/>
    </source>
</evidence>
<keyword evidence="1" id="KW-0433">Leucine-rich repeat</keyword>
<evidence type="ECO:0000256" key="2">
    <source>
        <dbReference type="ARBA" id="ARBA00022729"/>
    </source>
</evidence>
<dbReference type="InterPro" id="IPR003591">
    <property type="entry name" value="Leu-rich_rpt_typical-subtyp"/>
</dbReference>
<keyword evidence="9" id="KW-1185">Reference proteome</keyword>
<dbReference type="InterPro" id="IPR032675">
    <property type="entry name" value="LRR_dom_sf"/>
</dbReference>
<dbReference type="InterPro" id="IPR050333">
    <property type="entry name" value="SLRP"/>
</dbReference>
<dbReference type="STRING" id="48701.ENSPMEP00000028466"/>
<dbReference type="SUPFAM" id="SSF52058">
    <property type="entry name" value="L domain-like"/>
    <property type="match status" value="1"/>
</dbReference>
<evidence type="ECO:0000256" key="3">
    <source>
        <dbReference type="ARBA" id="ARBA00022737"/>
    </source>
</evidence>
<dbReference type="Ensembl" id="ENSPMET00000018635.1">
    <property type="protein sequence ID" value="ENSPMEP00000028466.1"/>
    <property type="gene ID" value="ENSPMEG00000013582.1"/>
</dbReference>
<feature type="domain" description="LRRNT" evidence="7">
    <location>
        <begin position="274"/>
        <end position="306"/>
    </location>
</feature>
<evidence type="ECO:0000313" key="9">
    <source>
        <dbReference type="Proteomes" id="UP000261480"/>
    </source>
</evidence>
<reference evidence="8" key="1">
    <citation type="submission" date="2025-08" db="UniProtKB">
        <authorList>
            <consortium name="Ensembl"/>
        </authorList>
    </citation>
    <scope>IDENTIFICATION</scope>
</reference>
<evidence type="ECO:0000256" key="5">
    <source>
        <dbReference type="SAM" id="MobiDB-lite"/>
    </source>
</evidence>
<dbReference type="Pfam" id="PF01462">
    <property type="entry name" value="LRRNT"/>
    <property type="match status" value="1"/>
</dbReference>
<feature type="compositionally biased region" description="Basic and acidic residues" evidence="5">
    <location>
        <begin position="249"/>
        <end position="259"/>
    </location>
</feature>
<feature type="signal peptide" evidence="6">
    <location>
        <begin position="1"/>
        <end position="15"/>
    </location>
</feature>
<dbReference type="PANTHER" id="PTHR45712:SF18">
    <property type="entry name" value="PODOCAN-LIKE PROTEIN 1"/>
    <property type="match status" value="1"/>
</dbReference>
<dbReference type="GO" id="GO:0005615">
    <property type="term" value="C:extracellular space"/>
    <property type="evidence" value="ECO:0007669"/>
    <property type="project" value="TreeGrafter"/>
</dbReference>
<protein>
    <recommendedName>
        <fullName evidence="7">LRRNT domain-containing protein</fullName>
    </recommendedName>
</protein>
<dbReference type="AlphaFoldDB" id="A0A3B3YM88"/>
<evidence type="ECO:0000313" key="8">
    <source>
        <dbReference type="Ensembl" id="ENSPMEP00000028466.1"/>
    </source>
</evidence>
<feature type="chain" id="PRO_5017334556" description="LRRNT domain-containing protein" evidence="6">
    <location>
        <begin position="16"/>
        <end position="563"/>
    </location>
</feature>
<feature type="region of interest" description="Disordered" evidence="5">
    <location>
        <begin position="199"/>
        <end position="265"/>
    </location>
</feature>